<evidence type="ECO:0000313" key="2">
    <source>
        <dbReference type="Proteomes" id="UP000327013"/>
    </source>
</evidence>
<dbReference type="AlphaFoldDB" id="A0A5N6KQD2"/>
<dbReference type="Proteomes" id="UP000327013">
    <property type="component" value="Unassembled WGS sequence"/>
</dbReference>
<comment type="caution">
    <text evidence="1">The sequence shown here is derived from an EMBL/GenBank/DDBJ whole genome shotgun (WGS) entry which is preliminary data.</text>
</comment>
<name>A0A5N6KQD2_9ROSI</name>
<sequence length="108" mass="11715">MALIYKSARDECGRSEAPPAFLPKSSLIRPCQATKGGGGLEQHRRCELGAVGRHEVGKPQHRDACEEGMQDLESRAATDQPQFHTTVVFFRTHCSVLSGAGRIDGIPV</sequence>
<proteinExistence type="predicted"/>
<keyword evidence="2" id="KW-1185">Reference proteome</keyword>
<dbReference type="EMBL" id="VIBQ01000010">
    <property type="protein sequence ID" value="KAB8338728.1"/>
    <property type="molecule type" value="Genomic_DNA"/>
</dbReference>
<organism evidence="1 2">
    <name type="scientific">Carpinus fangiana</name>
    <dbReference type="NCBI Taxonomy" id="176857"/>
    <lineage>
        <taxon>Eukaryota</taxon>
        <taxon>Viridiplantae</taxon>
        <taxon>Streptophyta</taxon>
        <taxon>Embryophyta</taxon>
        <taxon>Tracheophyta</taxon>
        <taxon>Spermatophyta</taxon>
        <taxon>Magnoliopsida</taxon>
        <taxon>eudicotyledons</taxon>
        <taxon>Gunneridae</taxon>
        <taxon>Pentapetalae</taxon>
        <taxon>rosids</taxon>
        <taxon>fabids</taxon>
        <taxon>Fagales</taxon>
        <taxon>Betulaceae</taxon>
        <taxon>Carpinus</taxon>
    </lineage>
</organism>
<protein>
    <submittedName>
        <fullName evidence="1">Uncharacterized protein</fullName>
    </submittedName>
</protein>
<reference evidence="1 2" key="1">
    <citation type="submission" date="2019-06" db="EMBL/GenBank/DDBJ databases">
        <title>A chromosomal-level reference genome of Carpinus fangiana (Coryloideae, Betulaceae).</title>
        <authorList>
            <person name="Yang X."/>
            <person name="Wang Z."/>
            <person name="Zhang L."/>
            <person name="Hao G."/>
            <person name="Liu J."/>
            <person name="Yang Y."/>
        </authorList>
    </citation>
    <scope>NUCLEOTIDE SEQUENCE [LARGE SCALE GENOMIC DNA]</scope>
    <source>
        <strain evidence="1">Cfa_2016G</strain>
        <tissue evidence="1">Leaf</tissue>
    </source>
</reference>
<gene>
    <name evidence="1" type="ORF">FH972_021673</name>
</gene>
<evidence type="ECO:0000313" key="1">
    <source>
        <dbReference type="EMBL" id="KAB8338728.1"/>
    </source>
</evidence>
<accession>A0A5N6KQD2</accession>